<dbReference type="Pfam" id="PF13091">
    <property type="entry name" value="PLDc_2"/>
    <property type="match status" value="2"/>
</dbReference>
<dbReference type="SMART" id="SM00155">
    <property type="entry name" value="PLDc"/>
    <property type="match status" value="2"/>
</dbReference>
<organism evidence="7 8">
    <name type="scientific">Halodurantibacterium flavum</name>
    <dbReference type="NCBI Taxonomy" id="1382802"/>
    <lineage>
        <taxon>Bacteria</taxon>
        <taxon>Pseudomonadati</taxon>
        <taxon>Pseudomonadota</taxon>
        <taxon>Alphaproteobacteria</taxon>
        <taxon>Rhodobacterales</taxon>
        <taxon>Paracoccaceae</taxon>
        <taxon>Halodurantibacterium</taxon>
    </lineage>
</organism>
<keyword evidence="4" id="KW-0964">Secreted</keyword>
<dbReference type="EMBL" id="JBHUGH010000037">
    <property type="protein sequence ID" value="MFD1914380.1"/>
    <property type="molecule type" value="Genomic_DNA"/>
</dbReference>
<dbReference type="Gene3D" id="3.30.870.10">
    <property type="entry name" value="Endonuclease Chain A"/>
    <property type="match status" value="2"/>
</dbReference>
<feature type="domain" description="PLD phosphodiesterase" evidence="6">
    <location>
        <begin position="172"/>
        <end position="199"/>
    </location>
</feature>
<dbReference type="RefSeq" id="WP_390265696.1">
    <property type="nucleotide sequence ID" value="NZ_JBHUGH010000037.1"/>
</dbReference>
<dbReference type="SUPFAM" id="SSF56024">
    <property type="entry name" value="Phospholipase D/nuclease"/>
    <property type="match status" value="2"/>
</dbReference>
<reference evidence="8" key="1">
    <citation type="journal article" date="2019" name="Int. J. Syst. Evol. Microbiol.">
        <title>The Global Catalogue of Microorganisms (GCM) 10K type strain sequencing project: providing services to taxonomists for standard genome sequencing and annotation.</title>
        <authorList>
            <consortium name="The Broad Institute Genomics Platform"/>
            <consortium name="The Broad Institute Genome Sequencing Center for Infectious Disease"/>
            <person name="Wu L."/>
            <person name="Ma J."/>
        </authorList>
    </citation>
    <scope>NUCLEOTIDE SEQUENCE [LARGE SCALE GENOMIC DNA]</scope>
    <source>
        <strain evidence="8">CGMCC 4.7242</strain>
    </source>
</reference>
<evidence type="ECO:0000256" key="3">
    <source>
        <dbReference type="ARBA" id="ARBA00018392"/>
    </source>
</evidence>
<accession>A0ABW4S9S3</accession>
<dbReference type="CDD" id="cd09113">
    <property type="entry name" value="PLDc_ymdC_like_2"/>
    <property type="match status" value="1"/>
</dbReference>
<comment type="caution">
    <text evidence="7">The sequence shown here is derived from an EMBL/GenBank/DDBJ whole genome shotgun (WGS) entry which is preliminary data.</text>
</comment>
<name>A0ABW4S9S3_9RHOB</name>
<sequence>MFWAWWVLLAVAAFAAASALALWSFGRFARQARGAQSFALPLAGNSALDRLVLPLLAERPGQTGLSLVVDNLRAFSLRQEAVQKAGRSLDALYYIWRDDLTGRLLLHELLSAADRGVRVRLLLDDVNTQGFDRIYLALNRHPMIEVRVFNPVLNRRNALRRGAEMLLALVRYNRRMHCKAWIADGRVAIVGGRNIGDTYFGARRTRRRSSRDYDLVVAGALLPAVQKSFDAYWNCSMALPIAALWMGYEADLGRARTRLRAVAAGQGARDYLARLPPPGGLTAGLHWTDKAELLVDPPEKAQGQERQAWITQKLRPVFDGATARLQMVTPYFVPGKEDVAFLQDLAQRGVSVEVVTNALAATNHMVVHGAYRRYRKPLLEKGVRIHEFAPPDEQGRRGEMLHGKAFIVDGRAGFIGSFNYDLRSAFLNTEMGVLFEHPDLVAELEAEVARLVRPEVAFALSLEGRRLRWNLPDGSQMGHEPDAPYMRRSLSWFIGHLPIHRFL</sequence>
<protein>
    <recommendedName>
        <fullName evidence="3">Phospholipase D</fullName>
    </recommendedName>
    <alternativeName>
        <fullName evidence="5">Choline phosphatase</fullName>
    </alternativeName>
</protein>
<proteinExistence type="predicted"/>
<evidence type="ECO:0000256" key="4">
    <source>
        <dbReference type="ARBA" id="ARBA00022525"/>
    </source>
</evidence>
<dbReference type="InterPro" id="IPR001736">
    <property type="entry name" value="PLipase_D/transphosphatidylase"/>
</dbReference>
<comment type="subcellular location">
    <subcellularLocation>
        <location evidence="2">Secreted</location>
    </subcellularLocation>
</comment>
<evidence type="ECO:0000259" key="6">
    <source>
        <dbReference type="PROSITE" id="PS50035"/>
    </source>
</evidence>
<dbReference type="Proteomes" id="UP001597353">
    <property type="component" value="Unassembled WGS sequence"/>
</dbReference>
<dbReference type="PROSITE" id="PS50035">
    <property type="entry name" value="PLD"/>
    <property type="match status" value="2"/>
</dbReference>
<evidence type="ECO:0000256" key="5">
    <source>
        <dbReference type="ARBA" id="ARBA00029594"/>
    </source>
</evidence>
<evidence type="ECO:0000313" key="7">
    <source>
        <dbReference type="EMBL" id="MFD1914380.1"/>
    </source>
</evidence>
<dbReference type="CDD" id="cd09111">
    <property type="entry name" value="PLDc_ymdC_like_1"/>
    <property type="match status" value="1"/>
</dbReference>
<dbReference type="PANTHER" id="PTHR21248">
    <property type="entry name" value="CARDIOLIPIN SYNTHASE"/>
    <property type="match status" value="1"/>
</dbReference>
<keyword evidence="8" id="KW-1185">Reference proteome</keyword>
<dbReference type="PANTHER" id="PTHR21248:SF12">
    <property type="entry name" value="CARDIOLIPIN SYNTHASE C"/>
    <property type="match status" value="1"/>
</dbReference>
<gene>
    <name evidence="7" type="ORF">ACFSGJ_19430</name>
</gene>
<evidence type="ECO:0000256" key="2">
    <source>
        <dbReference type="ARBA" id="ARBA00004613"/>
    </source>
</evidence>
<evidence type="ECO:0000313" key="8">
    <source>
        <dbReference type="Proteomes" id="UP001597353"/>
    </source>
</evidence>
<feature type="domain" description="PLD phosphodiesterase" evidence="6">
    <location>
        <begin position="397"/>
        <end position="424"/>
    </location>
</feature>
<evidence type="ECO:0000256" key="1">
    <source>
        <dbReference type="ARBA" id="ARBA00003145"/>
    </source>
</evidence>
<dbReference type="InterPro" id="IPR025202">
    <property type="entry name" value="PLD-like_dom"/>
</dbReference>
<comment type="function">
    <text evidence="1">Could be a virulence factor.</text>
</comment>